<gene>
    <name evidence="2" type="ORF">GWI33_005874</name>
</gene>
<comment type="caution">
    <text evidence="2">The sequence shown here is derived from an EMBL/GenBank/DDBJ whole genome shotgun (WGS) entry which is preliminary data.</text>
</comment>
<evidence type="ECO:0000313" key="2">
    <source>
        <dbReference type="EMBL" id="KAF7280436.1"/>
    </source>
</evidence>
<dbReference type="AlphaFoldDB" id="A0A834MDD1"/>
<reference evidence="2" key="1">
    <citation type="submission" date="2020-08" db="EMBL/GenBank/DDBJ databases">
        <title>Genome sequencing and assembly of the red palm weevil Rhynchophorus ferrugineus.</title>
        <authorList>
            <person name="Dias G.B."/>
            <person name="Bergman C.M."/>
            <person name="Manee M."/>
        </authorList>
    </citation>
    <scope>NUCLEOTIDE SEQUENCE</scope>
    <source>
        <strain evidence="2">AA-2017</strain>
        <tissue evidence="2">Whole larva</tissue>
    </source>
</reference>
<evidence type="ECO:0000313" key="3">
    <source>
        <dbReference type="Proteomes" id="UP000625711"/>
    </source>
</evidence>
<protein>
    <submittedName>
        <fullName evidence="2">Uncharacterized protein</fullName>
    </submittedName>
</protein>
<feature type="region of interest" description="Disordered" evidence="1">
    <location>
        <begin position="80"/>
        <end position="102"/>
    </location>
</feature>
<name>A0A834MDD1_RHYFE</name>
<evidence type="ECO:0000256" key="1">
    <source>
        <dbReference type="SAM" id="MobiDB-lite"/>
    </source>
</evidence>
<dbReference type="Proteomes" id="UP000625711">
    <property type="component" value="Unassembled WGS sequence"/>
</dbReference>
<sequence length="102" mass="11946">MNNQHIVYNSPHITRTIIVFNVPFFQRDSYGIAIDALFRIIFYSTLMERSLPARTIEQITISALIADRKPYEWRHQQKLLEPNGRPRKLPSSIAIHTQSHSE</sequence>
<dbReference type="EMBL" id="JAACXV010000296">
    <property type="protein sequence ID" value="KAF7280436.1"/>
    <property type="molecule type" value="Genomic_DNA"/>
</dbReference>
<organism evidence="2 3">
    <name type="scientific">Rhynchophorus ferrugineus</name>
    <name type="common">Red palm weevil</name>
    <name type="synonym">Curculio ferrugineus</name>
    <dbReference type="NCBI Taxonomy" id="354439"/>
    <lineage>
        <taxon>Eukaryota</taxon>
        <taxon>Metazoa</taxon>
        <taxon>Ecdysozoa</taxon>
        <taxon>Arthropoda</taxon>
        <taxon>Hexapoda</taxon>
        <taxon>Insecta</taxon>
        <taxon>Pterygota</taxon>
        <taxon>Neoptera</taxon>
        <taxon>Endopterygota</taxon>
        <taxon>Coleoptera</taxon>
        <taxon>Polyphaga</taxon>
        <taxon>Cucujiformia</taxon>
        <taxon>Curculionidae</taxon>
        <taxon>Dryophthorinae</taxon>
        <taxon>Rhynchophorus</taxon>
    </lineage>
</organism>
<keyword evidence="3" id="KW-1185">Reference proteome</keyword>
<accession>A0A834MDD1</accession>
<proteinExistence type="predicted"/>